<comment type="caution">
    <text evidence="2">The sequence shown here is derived from an EMBL/GenBank/DDBJ whole genome shotgun (WGS) entry which is preliminary data.</text>
</comment>
<keyword evidence="3" id="KW-1185">Reference proteome</keyword>
<sequence length="902" mass="102525">MPINLKSFIEDESAVKTEGFSGAVFLTYTLNLGFFEQIIAPALERAGCSNVLIITDPDGYAEAMEMGLRNVVYAGLRYVCTPLPRKGYGVQHAKILLMAGANQGRLLIGSGNLTLHGYSRNLEIFSRFEFDPKNPDPEAKQAFHSVWDLLRDLSQNEKFSPSAQRQLDVISANASWLLDQTPTSDSFYVWNNFHSSIWSQVIDWREKSGLQNSPVKALKIFSPYYDQDSGMLRRFSETFLPNEVNLYVSRENTTLNGQALLGNWPKDFPDPQLSDIRESRANQSQRLLHGKLIVGIEEAGSWCIAGSANMTRAAFENSWQNGSNLEMVTFRWSPDPAAFNYLFEDPISITPIAINSLNNSQLTTNSENPRRVTEETVLITELILNNKILSGRLSQWPVIDDENVELIFLRSGLKYSTQIDRDLRFQIPFADEIRTSESAFVRGGGIESLPCWIDIPAVLQEYGSRSYHERIQAKLDTVVGAETLFHELMEFLFDRAIPDQPLSQNYRRSSQKPKGDNSDDEETGDSSSAPDIERFVVPERDPSGLFQIGKYTRLPYSRNIRSLRDLLSIVLLRLTSTPINSTETKVDEDSEGSQGKEINPEGTETEEGQINARQRLCSYLIDYCKRYSKRLCNIDFIEKITPEILLDNHLTLSRVLLEFNSHIIEFGPDDFARCTWLIWAPLFSPSIVGIDEKSTWQLFEDRGMKTNLIETLNRMDIFPLLVVMTSMAMGQPPSWSSGLHMPKVVSKFLAINKMLLKVNSYLPFNVNELTNPISFGIQKVNWDECIRTFSSIMEYLPPARERLSLLFEWIENNNDQTKQSEIIDQIKKANLVTEFEMYKEQPKKILGILTEPDDEGLIYCPRCGGSLRTNTVIEINRGKLVMCSTSSDTWLYKTEKPAKLVL</sequence>
<reference evidence="2 3" key="1">
    <citation type="submission" date="2015-07" db="EMBL/GenBank/DDBJ databases">
        <title>Genome sequence of Ornatilinea apprima DSM 23815.</title>
        <authorList>
            <person name="Hemp J."/>
            <person name="Ward L.M."/>
            <person name="Pace L.A."/>
            <person name="Fischer W.W."/>
        </authorList>
    </citation>
    <scope>NUCLEOTIDE SEQUENCE [LARGE SCALE GENOMIC DNA]</scope>
    <source>
        <strain evidence="2 3">P3M-1</strain>
    </source>
</reference>
<name>A0A0P6YBV9_9CHLR</name>
<evidence type="ECO:0008006" key="4">
    <source>
        <dbReference type="Google" id="ProtNLM"/>
    </source>
</evidence>
<dbReference type="EMBL" id="LGCL01000012">
    <property type="protein sequence ID" value="KPL79427.1"/>
    <property type="molecule type" value="Genomic_DNA"/>
</dbReference>
<dbReference type="Gene3D" id="3.30.870.10">
    <property type="entry name" value="Endonuclease Chain A"/>
    <property type="match status" value="1"/>
</dbReference>
<accession>A0A0P6YBV9</accession>
<protein>
    <recommendedName>
        <fullName evidence="4">PLD phosphodiesterase domain-containing protein</fullName>
    </recommendedName>
</protein>
<organism evidence="2 3">
    <name type="scientific">Ornatilinea apprima</name>
    <dbReference type="NCBI Taxonomy" id="1134406"/>
    <lineage>
        <taxon>Bacteria</taxon>
        <taxon>Bacillati</taxon>
        <taxon>Chloroflexota</taxon>
        <taxon>Anaerolineae</taxon>
        <taxon>Anaerolineales</taxon>
        <taxon>Anaerolineaceae</taxon>
        <taxon>Ornatilinea</taxon>
    </lineage>
</organism>
<dbReference type="Proteomes" id="UP000050417">
    <property type="component" value="Unassembled WGS sequence"/>
</dbReference>
<feature type="region of interest" description="Disordered" evidence="1">
    <location>
        <begin position="582"/>
        <end position="607"/>
    </location>
</feature>
<feature type="region of interest" description="Disordered" evidence="1">
    <location>
        <begin position="502"/>
        <end position="534"/>
    </location>
</feature>
<evidence type="ECO:0000256" key="1">
    <source>
        <dbReference type="SAM" id="MobiDB-lite"/>
    </source>
</evidence>
<dbReference type="RefSeq" id="WP_075061405.1">
    <property type="nucleotide sequence ID" value="NZ_LGCL01000012.1"/>
</dbReference>
<dbReference type="OrthoDB" id="7056491at2"/>
<evidence type="ECO:0000313" key="3">
    <source>
        <dbReference type="Proteomes" id="UP000050417"/>
    </source>
</evidence>
<evidence type="ECO:0000313" key="2">
    <source>
        <dbReference type="EMBL" id="KPL79427.1"/>
    </source>
</evidence>
<proteinExistence type="predicted"/>
<dbReference type="AlphaFoldDB" id="A0A0P6YBV9"/>
<gene>
    <name evidence="2" type="ORF">ADN00_02615</name>
</gene>
<dbReference type="SUPFAM" id="SSF56024">
    <property type="entry name" value="Phospholipase D/nuclease"/>
    <property type="match status" value="1"/>
</dbReference>